<protein>
    <recommendedName>
        <fullName evidence="3">Sulfotransferase domain-containing protein</fullName>
    </recommendedName>
</protein>
<sequence>MELFLHIGSHKAGSTSIQSFLEKNSKTLEESACAVPDFLNYKNNWQLAAWAGYPKNAHYYTDILCSHSKEDLKIHAEQFGKVVKTYLEEKKRSGNINKLIISSEALYSQCSSPAAIQKIAELTMPFFEKITLIFYYRKQTKLVKSVYAQLVKGPSLTTSSYNEFISTIYDDKIYNYFATVDQWAQVFGNRNIEISEISRETNLTGKRLIEDFLEKIKEPNKSYTLTIASNTKNQSPNFRTLNILRYINMLVSRSPLALNYNSKIIRISHYLAKKLPFKGDFTTSFDAEIEKHFAESNKNLIEQNFTNSTIVSIENNLEKT</sequence>
<evidence type="ECO:0000313" key="2">
    <source>
        <dbReference type="Proteomes" id="UP000006251"/>
    </source>
</evidence>
<reference evidence="2" key="1">
    <citation type="journal article" date="2014" name="Environ. Microbiol.">
        <title>Comparative genomics of the marine bacterial genus Glaciecola reveals the high degree of genomic diversity and genomic characteristic for cold adaptation.</title>
        <authorList>
            <person name="Qin Q.L."/>
            <person name="Xie B.B."/>
            <person name="Yu Y."/>
            <person name="Shu Y.L."/>
            <person name="Rong J.C."/>
            <person name="Zhang Y.J."/>
            <person name="Zhao D.L."/>
            <person name="Chen X.L."/>
            <person name="Zhang X.Y."/>
            <person name="Chen B."/>
            <person name="Zhou B.C."/>
            <person name="Zhang Y.Z."/>
        </authorList>
    </citation>
    <scope>NUCLEOTIDE SEQUENCE [LARGE SCALE GENOMIC DNA]</scope>
    <source>
        <strain evidence="2">ACAM 615</strain>
    </source>
</reference>
<dbReference type="InterPro" id="IPR027417">
    <property type="entry name" value="P-loop_NTPase"/>
</dbReference>
<dbReference type="AlphaFoldDB" id="K6YAI7"/>
<evidence type="ECO:0000313" key="1">
    <source>
        <dbReference type="EMBL" id="GAC29764.1"/>
    </source>
</evidence>
<dbReference type="RefSeq" id="WP_006013107.1">
    <property type="nucleotide sequence ID" value="NZ_BAEQ01000050.1"/>
</dbReference>
<dbReference type="EMBL" id="BAEQ01000050">
    <property type="protein sequence ID" value="GAC29764.1"/>
    <property type="molecule type" value="Genomic_DNA"/>
</dbReference>
<gene>
    <name evidence="1" type="ORF">GPAL_2913</name>
</gene>
<evidence type="ECO:0008006" key="3">
    <source>
        <dbReference type="Google" id="ProtNLM"/>
    </source>
</evidence>
<keyword evidence="2" id="KW-1185">Reference proteome</keyword>
<name>K6YAI7_9ALTE</name>
<dbReference type="Gene3D" id="3.40.50.300">
    <property type="entry name" value="P-loop containing nucleotide triphosphate hydrolases"/>
    <property type="match status" value="1"/>
</dbReference>
<proteinExistence type="predicted"/>
<dbReference type="OrthoDB" id="6384490at2"/>
<dbReference type="Proteomes" id="UP000006251">
    <property type="component" value="Unassembled WGS sequence"/>
</dbReference>
<comment type="caution">
    <text evidence="1">The sequence shown here is derived from an EMBL/GenBank/DDBJ whole genome shotgun (WGS) entry which is preliminary data.</text>
</comment>
<accession>K6YAI7</accession>
<dbReference type="SUPFAM" id="SSF52540">
    <property type="entry name" value="P-loop containing nucleoside triphosphate hydrolases"/>
    <property type="match status" value="1"/>
</dbReference>
<dbReference type="STRING" id="1121922.GCA_000428905_00394"/>
<organism evidence="1 2">
    <name type="scientific">Brumicola pallidula DSM 14239 = ACAM 615</name>
    <dbReference type="NCBI Taxonomy" id="1121922"/>
    <lineage>
        <taxon>Bacteria</taxon>
        <taxon>Pseudomonadati</taxon>
        <taxon>Pseudomonadota</taxon>
        <taxon>Gammaproteobacteria</taxon>
        <taxon>Alteromonadales</taxon>
        <taxon>Alteromonadaceae</taxon>
        <taxon>Brumicola</taxon>
    </lineage>
</organism>